<name>A0A8J4H8A6_9BACL</name>
<evidence type="ECO:0000313" key="3">
    <source>
        <dbReference type="Proteomes" id="UP000677918"/>
    </source>
</evidence>
<dbReference type="PANTHER" id="PTHR36836:SF1">
    <property type="entry name" value="COLANIC ACID BIOSYNTHESIS PROTEIN WCAK"/>
    <property type="match status" value="1"/>
</dbReference>
<comment type="caution">
    <text evidence="2">The sequence shown here is derived from an EMBL/GenBank/DDBJ whole genome shotgun (WGS) entry which is preliminary data.</text>
</comment>
<dbReference type="Proteomes" id="UP000677918">
    <property type="component" value="Unassembled WGS sequence"/>
</dbReference>
<dbReference type="GO" id="GO:0016740">
    <property type="term" value="F:transferase activity"/>
    <property type="evidence" value="ECO:0007669"/>
    <property type="project" value="UniProtKB-KW"/>
</dbReference>
<dbReference type="Pfam" id="PF04230">
    <property type="entry name" value="PS_pyruv_trans"/>
    <property type="match status" value="1"/>
</dbReference>
<keyword evidence="2" id="KW-0808">Transferase</keyword>
<organism evidence="2 3">
    <name type="scientific">Xylanibacillus composti</name>
    <dbReference type="NCBI Taxonomy" id="1572762"/>
    <lineage>
        <taxon>Bacteria</taxon>
        <taxon>Bacillati</taxon>
        <taxon>Bacillota</taxon>
        <taxon>Bacilli</taxon>
        <taxon>Bacillales</taxon>
        <taxon>Paenibacillaceae</taxon>
        <taxon>Xylanibacillus</taxon>
    </lineage>
</organism>
<accession>A0A8J4H8A6</accession>
<dbReference type="InterPro" id="IPR019896">
    <property type="entry name" value="Polysacch_pyruvyl_Trfase_CsaB"/>
</dbReference>
<proteinExistence type="predicted"/>
<dbReference type="NCBIfam" id="TIGR03609">
    <property type="entry name" value="S_layer_CsaB"/>
    <property type="match status" value="1"/>
</dbReference>
<feature type="domain" description="Polysaccharide pyruvyl transferase" evidence="1">
    <location>
        <begin position="18"/>
        <end position="328"/>
    </location>
</feature>
<dbReference type="InterPro" id="IPR007345">
    <property type="entry name" value="Polysacch_pyruvyl_Trfase"/>
</dbReference>
<dbReference type="EMBL" id="BOVK01000061">
    <property type="protein sequence ID" value="GIQ70884.1"/>
    <property type="molecule type" value="Genomic_DNA"/>
</dbReference>
<reference evidence="2" key="1">
    <citation type="submission" date="2021-04" db="EMBL/GenBank/DDBJ databases">
        <title>Draft genome sequence of Xylanibacillus composti strain K13.</title>
        <authorList>
            <person name="Uke A."/>
            <person name="Chhe C."/>
            <person name="Baramee S."/>
            <person name="Kosugi A."/>
        </authorList>
    </citation>
    <scope>NUCLEOTIDE SEQUENCE</scope>
    <source>
        <strain evidence="2">K13</strain>
    </source>
</reference>
<dbReference type="PANTHER" id="PTHR36836">
    <property type="entry name" value="COLANIC ACID BIOSYNTHESIS PROTEIN WCAK"/>
    <property type="match status" value="1"/>
</dbReference>
<dbReference type="AlphaFoldDB" id="A0A8J4H8A6"/>
<sequence>MGASVPRILISGYYGFDNSGDEAVLLSIIQALRLAADEAGIQVEPVVLSGNPAETEAMYGVSAVPRMQPGALLAAIRSCSGLISGGGSLLQDVTGNGSIPYYLGVIKLAQWFGKPTFIYSQGIGPVQRPVFQKLIASVFNRTQFISVRDAESAELLRGYGVRPNVEVVPDPVMGMRSSSDGASADQALERAAGSSEAALAASDLAAANIVPGSSADRPVIGVSVRYWREDRADLQQTADLLSRLCESHDARLLFLPFHEPHDREASSWVIERLSAPAAARAEIAPPAPHPLTMLNQVAGCTVLIGMRLHALIYAASQRVPLAGISYDPKIDRFLAQIASTPIGTTDRIDLDAAILSVEGLLANPEDWKRAHAAEIDSLIKKSQQPAQHIAKLLRQIQR</sequence>
<evidence type="ECO:0000313" key="2">
    <source>
        <dbReference type="EMBL" id="GIQ70884.1"/>
    </source>
</evidence>
<keyword evidence="3" id="KW-1185">Reference proteome</keyword>
<protein>
    <submittedName>
        <fullName evidence="2">Polysaccharide pyruvyl transferase CsaB</fullName>
    </submittedName>
</protein>
<dbReference type="RefSeq" id="WP_213413691.1">
    <property type="nucleotide sequence ID" value="NZ_BOVK01000061.1"/>
</dbReference>
<gene>
    <name evidence="2" type="ORF">XYCOK13_37080</name>
</gene>
<evidence type="ECO:0000259" key="1">
    <source>
        <dbReference type="Pfam" id="PF04230"/>
    </source>
</evidence>